<dbReference type="Gene3D" id="3.30.420.10">
    <property type="entry name" value="Ribonuclease H-like superfamily/Ribonuclease H"/>
    <property type="match status" value="1"/>
</dbReference>
<dbReference type="EMBL" id="JWZT01004985">
    <property type="protein sequence ID" value="KII62412.1"/>
    <property type="molecule type" value="Genomic_DNA"/>
</dbReference>
<gene>
    <name evidence="1" type="ORF">RF11_12270</name>
</gene>
<dbReference type="InterPro" id="IPR036397">
    <property type="entry name" value="RNaseH_sf"/>
</dbReference>
<keyword evidence="2" id="KW-1185">Reference proteome</keyword>
<dbReference type="SUPFAM" id="SSF53098">
    <property type="entry name" value="Ribonuclease H-like"/>
    <property type="match status" value="1"/>
</dbReference>
<reference evidence="1 2" key="1">
    <citation type="journal article" date="2014" name="Genome Biol. Evol.">
        <title>The genome of the myxosporean Thelohanellus kitauei shows adaptations to nutrient acquisition within its fish host.</title>
        <authorList>
            <person name="Yang Y."/>
            <person name="Xiong J."/>
            <person name="Zhou Z."/>
            <person name="Huo F."/>
            <person name="Miao W."/>
            <person name="Ran C."/>
            <person name="Liu Y."/>
            <person name="Zhang J."/>
            <person name="Feng J."/>
            <person name="Wang M."/>
            <person name="Wang M."/>
            <person name="Wang L."/>
            <person name="Yao B."/>
        </authorList>
    </citation>
    <scope>NUCLEOTIDE SEQUENCE [LARGE SCALE GENOMIC DNA]</scope>
    <source>
        <strain evidence="1">Wuqing</strain>
    </source>
</reference>
<proteinExistence type="predicted"/>
<sequence>MEPVIQFRIWVMVFIVQLPTTDSNNRYILLAVDQFSKWMEAWPFARSLSDSDFRSEYIPIKANNSFHSMSMFSVVEKPAEDNSQAERNVQVIKQKLKQICNENGSEWYGMLPEALPLEQLNHSWYTSELLDHSLMLCLEVMNSQQINTLSITRVGGNKLVTAEKLDEKSKEKFKYYYDLKTQSNSWKVGD</sequence>
<dbReference type="OrthoDB" id="5988675at2759"/>
<dbReference type="GO" id="GO:0003676">
    <property type="term" value="F:nucleic acid binding"/>
    <property type="evidence" value="ECO:0007669"/>
    <property type="project" value="InterPro"/>
</dbReference>
<dbReference type="AlphaFoldDB" id="A0A0C2J010"/>
<dbReference type="InterPro" id="IPR012337">
    <property type="entry name" value="RNaseH-like_sf"/>
</dbReference>
<dbReference type="Proteomes" id="UP000031668">
    <property type="component" value="Unassembled WGS sequence"/>
</dbReference>
<name>A0A0C2J010_THEKT</name>
<evidence type="ECO:0000313" key="2">
    <source>
        <dbReference type="Proteomes" id="UP000031668"/>
    </source>
</evidence>
<protein>
    <recommendedName>
        <fullName evidence="3">Integrase catalytic domain-containing protein</fullName>
    </recommendedName>
</protein>
<organism evidence="1 2">
    <name type="scientific">Thelohanellus kitauei</name>
    <name type="common">Myxosporean</name>
    <dbReference type="NCBI Taxonomy" id="669202"/>
    <lineage>
        <taxon>Eukaryota</taxon>
        <taxon>Metazoa</taxon>
        <taxon>Cnidaria</taxon>
        <taxon>Myxozoa</taxon>
        <taxon>Myxosporea</taxon>
        <taxon>Bivalvulida</taxon>
        <taxon>Platysporina</taxon>
        <taxon>Myxobolidae</taxon>
        <taxon>Thelohanellus</taxon>
    </lineage>
</organism>
<evidence type="ECO:0000313" key="1">
    <source>
        <dbReference type="EMBL" id="KII62412.1"/>
    </source>
</evidence>
<accession>A0A0C2J010</accession>
<comment type="caution">
    <text evidence="1">The sequence shown here is derived from an EMBL/GenBank/DDBJ whole genome shotgun (WGS) entry which is preliminary data.</text>
</comment>
<evidence type="ECO:0008006" key="3">
    <source>
        <dbReference type="Google" id="ProtNLM"/>
    </source>
</evidence>